<feature type="compositionally biased region" description="Polar residues" evidence="9">
    <location>
        <begin position="1064"/>
        <end position="1074"/>
    </location>
</feature>
<evidence type="ECO:0000259" key="10">
    <source>
        <dbReference type="Pfam" id="PF04108"/>
    </source>
</evidence>
<evidence type="ECO:0000256" key="8">
    <source>
        <dbReference type="SAM" id="Coils"/>
    </source>
</evidence>
<organism evidence="12 13">
    <name type="scientific">Lepraria finkii</name>
    <dbReference type="NCBI Taxonomy" id="1340010"/>
    <lineage>
        <taxon>Eukaryota</taxon>
        <taxon>Fungi</taxon>
        <taxon>Dikarya</taxon>
        <taxon>Ascomycota</taxon>
        <taxon>Pezizomycotina</taxon>
        <taxon>Lecanoromycetes</taxon>
        <taxon>OSLEUM clade</taxon>
        <taxon>Lecanoromycetidae</taxon>
        <taxon>Lecanorales</taxon>
        <taxon>Lecanorineae</taxon>
        <taxon>Stereocaulaceae</taxon>
        <taxon>Lepraria</taxon>
    </lineage>
</organism>
<feature type="compositionally biased region" description="Low complexity" evidence="9">
    <location>
        <begin position="1317"/>
        <end position="1331"/>
    </location>
</feature>
<evidence type="ECO:0000259" key="11">
    <source>
        <dbReference type="Pfam" id="PF10377"/>
    </source>
</evidence>
<dbReference type="InterPro" id="IPR045326">
    <property type="entry name" value="ATG17-like_dom"/>
</dbReference>
<feature type="compositionally biased region" description="Polar residues" evidence="9">
    <location>
        <begin position="1375"/>
        <end position="1415"/>
    </location>
</feature>
<evidence type="ECO:0000313" key="12">
    <source>
        <dbReference type="EMBL" id="KAL2049600.1"/>
    </source>
</evidence>
<keyword evidence="5 7" id="KW-0072">Autophagy</keyword>
<dbReference type="EMBL" id="JBHFEH010000061">
    <property type="protein sequence ID" value="KAL2049600.1"/>
    <property type="molecule type" value="Genomic_DNA"/>
</dbReference>
<keyword evidence="3 7" id="KW-0813">Transport</keyword>
<dbReference type="InterPro" id="IPR019460">
    <property type="entry name" value="Atg11_C"/>
</dbReference>
<feature type="coiled-coil region" evidence="8">
    <location>
        <begin position="661"/>
        <end position="821"/>
    </location>
</feature>
<comment type="subunit">
    <text evidence="7">Homodimer.</text>
</comment>
<evidence type="ECO:0000256" key="2">
    <source>
        <dbReference type="ARBA" id="ARBA00013804"/>
    </source>
</evidence>
<gene>
    <name evidence="12" type="ORF">ABVK25_010179</name>
</gene>
<evidence type="ECO:0000256" key="3">
    <source>
        <dbReference type="ARBA" id="ARBA00022448"/>
    </source>
</evidence>
<keyword evidence="6 8" id="KW-0175">Coiled coil</keyword>
<feature type="compositionally biased region" description="Polar residues" evidence="9">
    <location>
        <begin position="619"/>
        <end position="628"/>
    </location>
</feature>
<evidence type="ECO:0000256" key="5">
    <source>
        <dbReference type="ARBA" id="ARBA00023006"/>
    </source>
</evidence>
<comment type="caution">
    <text evidence="12">The sequence shown here is derived from an EMBL/GenBank/DDBJ whole genome shotgun (WGS) entry which is preliminary data.</text>
</comment>
<keyword evidence="13" id="KW-1185">Reference proteome</keyword>
<feature type="region of interest" description="Disordered" evidence="9">
    <location>
        <begin position="616"/>
        <end position="646"/>
    </location>
</feature>
<feature type="region of interest" description="Disordered" evidence="9">
    <location>
        <begin position="1303"/>
        <end position="1345"/>
    </location>
</feature>
<name>A0ABR4AVT2_9LECA</name>
<dbReference type="Pfam" id="PF04108">
    <property type="entry name" value="ATG17_like"/>
    <property type="match status" value="1"/>
</dbReference>
<comment type="similarity">
    <text evidence="1 7">Belongs to the ATG11 family.</text>
</comment>
<dbReference type="PANTHER" id="PTHR13222:SF1">
    <property type="entry name" value="RB1-INDUCIBLE COILED-COIL PROTEIN 1"/>
    <property type="match status" value="1"/>
</dbReference>
<proteinExistence type="inferred from homology"/>
<reference evidence="12 13" key="1">
    <citation type="submission" date="2024-09" db="EMBL/GenBank/DDBJ databases">
        <title>Rethinking Asexuality: The Enigmatic Case of Functional Sexual Genes in Lepraria (Stereocaulaceae).</title>
        <authorList>
            <person name="Doellman M."/>
            <person name="Sun Y."/>
            <person name="Barcenas-Pena A."/>
            <person name="Lumbsch H.T."/>
            <person name="Grewe F."/>
        </authorList>
    </citation>
    <scope>NUCLEOTIDE SEQUENCE [LARGE SCALE GENOMIC DNA]</scope>
    <source>
        <strain evidence="12 13">Grewe 0041</strain>
    </source>
</reference>
<feature type="domain" description="Autophagy-related protein 11 C-terminal" evidence="11">
    <location>
        <begin position="1127"/>
        <end position="1276"/>
    </location>
</feature>
<accession>A0ABR4AVT2</accession>
<feature type="domain" description="Autophagy protein ATG17-like" evidence="10">
    <location>
        <begin position="115"/>
        <end position="459"/>
    </location>
</feature>
<keyword evidence="4 7" id="KW-0653">Protein transport</keyword>
<feature type="coiled-coil region" evidence="8">
    <location>
        <begin position="559"/>
        <end position="593"/>
    </location>
</feature>
<feature type="region of interest" description="Disordered" evidence="9">
    <location>
        <begin position="1064"/>
        <end position="1084"/>
    </location>
</feature>
<evidence type="ECO:0000256" key="7">
    <source>
        <dbReference type="RuleBase" id="RU367075"/>
    </source>
</evidence>
<comment type="function">
    <text evidence="7">Involved in cytoplasm to vacuole transport (Cvt), pexophagy, mitophagy and nucleophagy. Recruits mitochondria for their selective degradation via autophagy (mitophagy) during starvation. Works as scaffold proteins that recruit ATG proteins to the pre-autophagosome (PAS), the site of vesicle/autophagosome formation. Required for the Cvt vesicles completion.</text>
</comment>
<dbReference type="InterPro" id="IPR040040">
    <property type="entry name" value="ATG11"/>
</dbReference>
<protein>
    <recommendedName>
        <fullName evidence="2 7">Autophagy-related protein 11</fullName>
    </recommendedName>
</protein>
<feature type="region of interest" description="Disordered" evidence="9">
    <location>
        <begin position="1359"/>
        <end position="1420"/>
    </location>
</feature>
<comment type="subcellular location">
    <subcellularLocation>
        <location evidence="7">Preautophagosomal structure membrane</location>
        <topology evidence="7">Peripheral membrane protein</topology>
    </subcellularLocation>
    <subcellularLocation>
        <location evidence="7">Vacuole membrane</location>
        <topology evidence="7">Peripheral membrane protein</topology>
    </subcellularLocation>
    <text evidence="7">During pexophagy, accumulates in the vacuolar membrane region, where the peroxisomes contact the vacuole.</text>
</comment>
<dbReference type="Proteomes" id="UP001590951">
    <property type="component" value="Unassembled WGS sequence"/>
</dbReference>
<evidence type="ECO:0000313" key="13">
    <source>
        <dbReference type="Proteomes" id="UP001590951"/>
    </source>
</evidence>
<dbReference type="Pfam" id="PF10377">
    <property type="entry name" value="ATG11"/>
    <property type="match status" value="1"/>
</dbReference>
<keyword evidence="7" id="KW-0472">Membrane</keyword>
<evidence type="ECO:0000256" key="6">
    <source>
        <dbReference type="ARBA" id="ARBA00023054"/>
    </source>
</evidence>
<evidence type="ECO:0000256" key="1">
    <source>
        <dbReference type="ARBA" id="ARBA00009729"/>
    </source>
</evidence>
<sequence length="1440" mass="161027">MSLHILLAHSGASLTADPRSFASLDDLRSWISRNTAIEAAHQILMTARGKQIKLQTLLIEQEIFLYDRRILASTSASKASNLLPKTDPPTVFTPENAPDISAKDNSIQGLQAIFKQRRAWAIKLADGSRNVVEGVQKLDYEISTIRRGAAIAVENIKQHVGNLRPKYEESKIWADQLREDQAFLLDNWENVLVTLASISAYEELGNCLHGVQPALRKKSRAGNQSEATLRDLVHENEVRKGAKAGEDIARRFASRVDELSDAFEGVMTDSSKIIEDFQQSMAFSDSDAGDQASHLMEEIEVLARKINADYEHVLGLADILKSISSASKTAQLHKTNFLPSLVQTNEELNRLLAQTIEAKERIMRTSLRYLQEISAVESAVSSVYSKLANLDVDTGNGQPFDLLNFVIRLPSVYGSLLVECVRRQEWSEKMTADSSSLVEEIATYKEEESRRRKKWDKDMNGTVDLESLDGMALGIEVNVQAQKQKWPKVSRDDITDYIQRLKELDGVDEAFKELEELVKTLDAPSKQQARRAKAFKNGSVHEAAYGRTSLLLRGDDEVMLAIRSEKSKVEDKLKSAESRVRKLEDLLHRQSQMGQLSRPSSAAGFPVMTAPTFERHATTPVTNLSSALSKAREAPSRRSSTSSRRISMSIEPDEKGLAQRITSLEAELVAEKAQSARLEKNAAARINAEDLLKSQIREATSTKEDLLGNLEAQQREFDEHRRQLEAENGNLKIQLENLEDEFDRVVESRENVDKVHTLEEELERLRKDTAGEVQNAHGQTEFIRNDYHIQREKANRLERENQQQMQEKTQLDANVKQLSLQLENRDHLQEDQHRALRSALLHLSRENEAPEDFGALVDTIEAVAEKSAAHLKDIKDAIAAARADNAALETCVKSQGDEIYDLRERLGSEERQVFTLREELQANRTQCATLQSQLDFERSEHDELKTKFTLGSKDSEVLRSKLTEGERSIADLLSKIKGNEAQNEALDSRLRGNQANLEALQTSHNALSAVRDAQVSQAVDISTKLQSQNATLERLLEQVGLTVTKQDDVMIVQKAQRVPSASITLNDPSMSMKRSLSGPMPSKSDLMPSIDPELLRWADADDLETVEQRFSDFMKEVNRFDLDVFTEAVYKRVKEIEHIARKWQKEARAYREKSHRAQSEAHDRITLRNFKVGDLALFLPTRDQATKPWAAFNVGAPHCFLREQDSHNLSKRDWLIARISKVEERVVDLSKSINGLKGSGDQRPIGDKSEAGTFANDENPYELSDGLRWYLIDAAEERPAAPINVGLGKATVLSSNVDAQGSIRMKKSSDEKGATKTLTRSLDSRRSSTNSKKSIPATIGPSTLDGMLEQSIDNAAAAAASSNIQATRDQDTDRPQSSQTLDVPGPSGQSTDHVRSATTSLSKSLRATRTSLQKTSTEKPKAWDSLWALNFNLESGKGKK</sequence>
<feature type="coiled-coil region" evidence="8">
    <location>
        <begin position="1133"/>
        <end position="1160"/>
    </location>
</feature>
<dbReference type="PANTHER" id="PTHR13222">
    <property type="entry name" value="RB1-INDUCIBLE COILED-COIL"/>
    <property type="match status" value="1"/>
</dbReference>
<keyword evidence="7" id="KW-0926">Vacuole</keyword>
<feature type="region of interest" description="Disordered" evidence="9">
    <location>
        <begin position="1237"/>
        <end position="1259"/>
    </location>
</feature>
<evidence type="ECO:0000256" key="9">
    <source>
        <dbReference type="SAM" id="MobiDB-lite"/>
    </source>
</evidence>
<feature type="compositionally biased region" description="Low complexity" evidence="9">
    <location>
        <begin position="637"/>
        <end position="646"/>
    </location>
</feature>
<evidence type="ECO:0000256" key="4">
    <source>
        <dbReference type="ARBA" id="ARBA00022927"/>
    </source>
</evidence>